<dbReference type="EMBL" id="JAACJK010000001">
    <property type="protein sequence ID" value="KAF5342481.1"/>
    <property type="molecule type" value="Genomic_DNA"/>
</dbReference>
<accession>A0A8H5CKA6</accession>
<comment type="caution">
    <text evidence="2">The sequence shown here is derived from an EMBL/GenBank/DDBJ whole genome shotgun (WGS) entry which is preliminary data.</text>
</comment>
<name>A0A8H5CKA6_9AGAR</name>
<feature type="compositionally biased region" description="Pro residues" evidence="1">
    <location>
        <begin position="604"/>
        <end position="617"/>
    </location>
</feature>
<gene>
    <name evidence="2" type="ORF">D9611_001269</name>
</gene>
<evidence type="ECO:0000256" key="1">
    <source>
        <dbReference type="SAM" id="MobiDB-lite"/>
    </source>
</evidence>
<protein>
    <submittedName>
        <fullName evidence="2">Uncharacterized protein</fullName>
    </submittedName>
</protein>
<feature type="compositionally biased region" description="Low complexity" evidence="1">
    <location>
        <begin position="503"/>
        <end position="526"/>
    </location>
</feature>
<keyword evidence="3" id="KW-1185">Reference proteome</keyword>
<reference evidence="2 3" key="1">
    <citation type="journal article" date="2020" name="ISME J.">
        <title>Uncovering the hidden diversity of litter-decomposition mechanisms in mushroom-forming fungi.</title>
        <authorList>
            <person name="Floudas D."/>
            <person name="Bentzer J."/>
            <person name="Ahren D."/>
            <person name="Johansson T."/>
            <person name="Persson P."/>
            <person name="Tunlid A."/>
        </authorList>
    </citation>
    <scope>NUCLEOTIDE SEQUENCE [LARGE SCALE GENOMIC DNA]</scope>
    <source>
        <strain evidence="2 3">CBS 175.51</strain>
    </source>
</reference>
<organism evidence="2 3">
    <name type="scientific">Ephemerocybe angulata</name>
    <dbReference type="NCBI Taxonomy" id="980116"/>
    <lineage>
        <taxon>Eukaryota</taxon>
        <taxon>Fungi</taxon>
        <taxon>Dikarya</taxon>
        <taxon>Basidiomycota</taxon>
        <taxon>Agaricomycotina</taxon>
        <taxon>Agaricomycetes</taxon>
        <taxon>Agaricomycetidae</taxon>
        <taxon>Agaricales</taxon>
        <taxon>Agaricineae</taxon>
        <taxon>Psathyrellaceae</taxon>
        <taxon>Ephemerocybe</taxon>
    </lineage>
</organism>
<sequence length="671" mass="72399">MEPCRSIMKTFLKRPFPVLPFLQGYPTDLLAEFMRSTLDPPFNARFAKFIESVDMTGTDFVRLSEADLARLCQGEGPYLPGLRTLQSLLIPPKSPHVREIFSLPALEIDEQLEDVLPDLFGPDANLVFDFPDEQDPESVYECLVPLPSTPPPIPALRLSLPDEDTSACDITPALEDDDESLIDMFSPISPSMGLAFDGDSSDDSHSTIVDIFDSPHLSSLCSLPTSPCYDEDVLGVDLLGLGFQIESHAAYMASQADKDQDLDFPEDGTAANDCEDLKSTLNTPTAAPPTFIEEFAQSPESAGLAVVLECTGEVEGIELTPEASLLMLEHDCDDIRPVTIEDESGLSGFMPDLRSLDSSPPFSPSGSYSPLSFVHPDVVSGGSLGLSLSPDLTIIRTPSTSFNDDVTIASPSSTYLNPTPSPRPVYHPDAVATKNLEGFSLPPLPETTTITPLPVETENVRPKITIAIPSLTSFFDDEDLSSLMSTVELTKAKSLASSRGGQLSSLAPPVSRSSSGYLRSLSRSSSAGQERSIWPLGSTSERYLPSPYMKVDKGPASKQFCEDWQPPNTVSAQAHQSPDTHHLTSNTIDAETLPSFRPHHEAPSQPPSPLSPRPPTPCHSIEATVTVDQVEERTPGVPTEPSLVEKEPTSTPASSSSPPPLQSILQSVNRK</sequence>
<feature type="compositionally biased region" description="Polar residues" evidence="1">
    <location>
        <begin position="566"/>
        <end position="589"/>
    </location>
</feature>
<proteinExistence type="predicted"/>
<dbReference type="Proteomes" id="UP000541558">
    <property type="component" value="Unassembled WGS sequence"/>
</dbReference>
<evidence type="ECO:0000313" key="2">
    <source>
        <dbReference type="EMBL" id="KAF5342481.1"/>
    </source>
</evidence>
<dbReference type="OrthoDB" id="2966809at2759"/>
<dbReference type="AlphaFoldDB" id="A0A8H5CKA6"/>
<feature type="region of interest" description="Disordered" evidence="1">
    <location>
        <begin position="559"/>
        <end position="671"/>
    </location>
</feature>
<feature type="region of interest" description="Disordered" evidence="1">
    <location>
        <begin position="493"/>
        <end position="533"/>
    </location>
</feature>
<evidence type="ECO:0000313" key="3">
    <source>
        <dbReference type="Proteomes" id="UP000541558"/>
    </source>
</evidence>